<sequence>MTYDAHALRIVMQQQCAEHCYSLRHVLIQY</sequence>
<dbReference type="EMBL" id="GBXM01098906">
    <property type="protein sequence ID" value="JAH09671.1"/>
    <property type="molecule type" value="Transcribed_RNA"/>
</dbReference>
<evidence type="ECO:0000313" key="1">
    <source>
        <dbReference type="EMBL" id="JAH21865.1"/>
    </source>
</evidence>
<reference evidence="1" key="2">
    <citation type="journal article" date="2015" name="Fish Shellfish Immunol.">
        <title>Early steps in the European eel (Anguilla anguilla)-Vibrio vulnificus interaction in the gills: Role of the RtxA13 toxin.</title>
        <authorList>
            <person name="Callol A."/>
            <person name="Pajuelo D."/>
            <person name="Ebbesson L."/>
            <person name="Teles M."/>
            <person name="MacKenzie S."/>
            <person name="Amaro C."/>
        </authorList>
    </citation>
    <scope>NUCLEOTIDE SEQUENCE</scope>
</reference>
<organism evidence="1">
    <name type="scientific">Anguilla anguilla</name>
    <name type="common">European freshwater eel</name>
    <name type="synonym">Muraena anguilla</name>
    <dbReference type="NCBI Taxonomy" id="7936"/>
    <lineage>
        <taxon>Eukaryota</taxon>
        <taxon>Metazoa</taxon>
        <taxon>Chordata</taxon>
        <taxon>Craniata</taxon>
        <taxon>Vertebrata</taxon>
        <taxon>Euteleostomi</taxon>
        <taxon>Actinopterygii</taxon>
        <taxon>Neopterygii</taxon>
        <taxon>Teleostei</taxon>
        <taxon>Anguilliformes</taxon>
        <taxon>Anguillidae</taxon>
        <taxon>Anguilla</taxon>
    </lineage>
</organism>
<dbReference type="EMBL" id="GBXM01086712">
    <property type="protein sequence ID" value="JAH21865.1"/>
    <property type="molecule type" value="Transcribed_RNA"/>
</dbReference>
<dbReference type="AlphaFoldDB" id="A0A0E9R070"/>
<accession>A0A0E9R070</accession>
<reference evidence="1" key="1">
    <citation type="submission" date="2014-11" db="EMBL/GenBank/DDBJ databases">
        <authorList>
            <person name="Amaro Gonzalez C."/>
        </authorList>
    </citation>
    <scope>NUCLEOTIDE SEQUENCE</scope>
</reference>
<protein>
    <submittedName>
        <fullName evidence="1">Uncharacterized protein</fullName>
    </submittedName>
</protein>
<proteinExistence type="predicted"/>
<name>A0A0E9R070_ANGAN</name>